<name>A0AAN9V6L3_9ORTH</name>
<keyword evidence="7 9" id="KW-0560">Oxidoreductase</keyword>
<dbReference type="InterPro" id="IPR011034">
    <property type="entry name" value="Formyl_transferase-like_C_sf"/>
</dbReference>
<dbReference type="Gene3D" id="3.40.50.170">
    <property type="entry name" value="Formyl transferase, N-terminal domain"/>
    <property type="match status" value="1"/>
</dbReference>
<dbReference type="InterPro" id="IPR036477">
    <property type="entry name" value="Formyl_transf_N_sf"/>
</dbReference>
<dbReference type="SUPFAM" id="SSF53328">
    <property type="entry name" value="Formyltransferase"/>
    <property type="match status" value="1"/>
</dbReference>
<feature type="binding site" evidence="12">
    <location>
        <begin position="676"/>
        <end position="677"/>
    </location>
    <ligand>
        <name>NADP(+)</name>
        <dbReference type="ChEBI" id="CHEBI:58349"/>
    </ligand>
</feature>
<dbReference type="InterPro" id="IPR036736">
    <property type="entry name" value="ACP-like_sf"/>
</dbReference>
<dbReference type="InterPro" id="IPR002376">
    <property type="entry name" value="Formyl_transf_N"/>
</dbReference>
<dbReference type="SUPFAM" id="SSF53720">
    <property type="entry name" value="ALDH-like"/>
    <property type="match status" value="1"/>
</dbReference>
<feature type="binding site" evidence="12">
    <location>
        <begin position="830"/>
        <end position="832"/>
    </location>
    <ligand>
        <name>NADP(+)</name>
        <dbReference type="ChEBI" id="CHEBI:58349"/>
    </ligand>
</feature>
<dbReference type="PROSITE" id="PS50075">
    <property type="entry name" value="CARRIER"/>
    <property type="match status" value="1"/>
</dbReference>
<evidence type="ECO:0000256" key="12">
    <source>
        <dbReference type="PIRSR" id="PIRSR036489-3"/>
    </source>
</evidence>
<keyword evidence="3" id="KW-0596">Phosphopantetheine</keyword>
<dbReference type="EC" id="1.5.1.6" evidence="9"/>
<feature type="active site" description="Proton donor" evidence="10">
    <location>
        <position position="135"/>
    </location>
</feature>
<dbReference type="InterPro" id="IPR016162">
    <property type="entry name" value="Ald_DH_N"/>
</dbReference>
<dbReference type="PANTHER" id="PTHR11699">
    <property type="entry name" value="ALDEHYDE DEHYDROGENASE-RELATED"/>
    <property type="match status" value="1"/>
</dbReference>
<evidence type="ECO:0000256" key="8">
    <source>
        <dbReference type="ARBA" id="ARBA00048239"/>
    </source>
</evidence>
<feature type="active site" description="Proton donor" evidence="10">
    <location>
        <position position="733"/>
    </location>
</feature>
<dbReference type="InterPro" id="IPR005793">
    <property type="entry name" value="Formyl_trans_C"/>
</dbReference>
<evidence type="ECO:0000256" key="7">
    <source>
        <dbReference type="ARBA" id="ARBA00023002"/>
    </source>
</evidence>
<dbReference type="Pfam" id="PF00550">
    <property type="entry name" value="PP-binding"/>
    <property type="match status" value="1"/>
</dbReference>
<keyword evidence="5 9" id="KW-0554">One-carbon metabolism</keyword>
<keyword evidence="18" id="KW-1185">Reference proteome</keyword>
<protein>
    <recommendedName>
        <fullName evidence="9">10-formyltetrahydrofolate dehydrogenase</fullName>
        <ecNumber evidence="9">1.5.1.6</ecNumber>
    </recommendedName>
</protein>
<evidence type="ECO:0000256" key="9">
    <source>
        <dbReference type="PIRNR" id="PIRNR036489"/>
    </source>
</evidence>
<comment type="caution">
    <text evidence="17">The sequence shown here is derived from an EMBL/GenBank/DDBJ whole genome shotgun (WGS) entry which is preliminary data.</text>
</comment>
<feature type="site" description="Essential for catalytic activity" evidence="13">
    <location>
        <position position="171"/>
    </location>
</feature>
<feature type="active site" evidence="14">
    <location>
        <position position="699"/>
    </location>
</feature>
<dbReference type="GO" id="GO:0009258">
    <property type="term" value="P:10-formyltetrahydrofolate catabolic process"/>
    <property type="evidence" value="ECO:0007669"/>
    <property type="project" value="UniProtKB-UniRule"/>
</dbReference>
<sequence length="928" mass="101970">MSLRARAAWAVVVLRPRRHFSSSATTFNRLKVAIIGQSTFAAEVYKLLRKDGHKIVGVFTVPDKGNREDPLASTAAADDIPVFKVKAWRKAGLPIPEMVEQYKNIGADLNVLPFCKQFIPMQVINYPALKSICYHPSILPKHRGVSAISWTLINGDKQAGFSIFWADDGLDTGPILLQRSCPVEPNDTVDSLYNRFLYPEGIKAMAEAVNLVANGSAPKIPQKEEGASYEPSLGKVDLQQVDWSLPAEKIHNFIRGLDSSPGAWVVMNGKQTKVYGSTLWEKPTVDGQEVEISGMSGKGIIHPDGLLLHGSDSKLVNIKRISIDGKMIAASNYGQEGKAEEQLDYTEEERNTVKKLACIWNGILNINVEDNTDFFASGAGSMDVVRLVEEVKDKLNLVIQNEDLFMATTFKDFAQLVITKCRGGSETKKLMHKSIDVFANNMTLHFPNQLFINGEFVDAVPNTTLDSINPHDESVICKVQCASKDDVNKAVQAAKRAFEDGEWSKISARERGHLLFRLADLMDAHREELASIESLDSGAVYTLALKTHVGMSIETWRYFAGWCDKIQGSTIPISHARPNRNLTITKKEPIGVCGLVTPWNYPLMMLSWKMASCLAAGNTVVMKPAQVSPLSALKFAELSLLAGIPPGVINILPGKGSETGNAIANHPDIRKLGFTGSTSVGQVIMRSCADSNVKKVSLELGGKSPLIIFNDCDLDRAVRMAMSGVFFNKGENCIAAGRLFVDSSIHDEFVERVVKETKKMVMGDPFNRSTEHGPQNHKAHLDKLVEFCNLGIKEGATLLCGGKRADRKGFYFQPTVFTDVEDHMYIAQEESFGPVMVISKFASGNVDAVIKRANNTEYGLASGVFTRDINRALYIAEKIDAGTVFINTYNKTDVAAPFGGFKQSGFGKDLGKAALDEYLKTKCITFEY</sequence>
<dbReference type="Gene3D" id="3.10.25.10">
    <property type="entry name" value="Formyl transferase, C-terminal domain"/>
    <property type="match status" value="1"/>
</dbReference>
<dbReference type="InterPro" id="IPR016160">
    <property type="entry name" value="Ald_DH_CS_CYS"/>
</dbReference>
<dbReference type="SUPFAM" id="SSF47336">
    <property type="entry name" value="ACP-like"/>
    <property type="match status" value="1"/>
</dbReference>
<feature type="binding site" evidence="12">
    <location>
        <position position="783"/>
    </location>
    <ligand>
        <name>NADP(+)</name>
        <dbReference type="ChEBI" id="CHEBI:58349"/>
    </ligand>
</feature>
<feature type="binding site" evidence="12">
    <location>
        <begin position="623"/>
        <end position="626"/>
    </location>
    <ligand>
        <name>NADP(+)</name>
        <dbReference type="ChEBI" id="CHEBI:58349"/>
    </ligand>
</feature>
<dbReference type="GO" id="GO:0016155">
    <property type="term" value="F:formyltetrahydrofolate dehydrogenase activity"/>
    <property type="evidence" value="ECO:0007669"/>
    <property type="project" value="UniProtKB-UniRule"/>
</dbReference>
<feature type="domain" description="Carrier" evidence="16">
    <location>
        <begin position="347"/>
        <end position="421"/>
    </location>
</feature>
<comment type="similarity">
    <text evidence="1 9">In the C-terminal section; belongs to the aldehyde dehydrogenase family. ALDH1L subfamily.</text>
</comment>
<evidence type="ECO:0000256" key="14">
    <source>
        <dbReference type="PROSITE-ProRule" id="PRU10007"/>
    </source>
</evidence>
<evidence type="ECO:0000313" key="18">
    <source>
        <dbReference type="Proteomes" id="UP001378592"/>
    </source>
</evidence>
<dbReference type="GO" id="GO:0006730">
    <property type="term" value="P:one-carbon metabolic process"/>
    <property type="evidence" value="ECO:0007669"/>
    <property type="project" value="UniProtKB-KW"/>
</dbReference>
<comment type="similarity">
    <text evidence="15">Belongs to the aldehyde dehydrogenase family.</text>
</comment>
<comment type="catalytic activity">
    <reaction evidence="8">
        <text>(6R)-10-formyltetrahydrofolate + NADP(+) + H2O = (6S)-5,6,7,8-tetrahydrofolate + CO2 + NADPH + H(+)</text>
        <dbReference type="Rhea" id="RHEA:10180"/>
        <dbReference type="ChEBI" id="CHEBI:15377"/>
        <dbReference type="ChEBI" id="CHEBI:15378"/>
        <dbReference type="ChEBI" id="CHEBI:16526"/>
        <dbReference type="ChEBI" id="CHEBI:57453"/>
        <dbReference type="ChEBI" id="CHEBI:57783"/>
        <dbReference type="ChEBI" id="CHEBI:58349"/>
        <dbReference type="ChEBI" id="CHEBI:195366"/>
        <dbReference type="EC" id="1.5.1.6"/>
    </reaction>
    <physiologicalReaction direction="left-to-right" evidence="8">
        <dbReference type="Rhea" id="RHEA:10181"/>
    </physiologicalReaction>
</comment>
<dbReference type="EMBL" id="JAZDUA010000595">
    <property type="protein sequence ID" value="KAK7790740.1"/>
    <property type="molecule type" value="Genomic_DNA"/>
</dbReference>
<dbReference type="Pfam" id="PF02911">
    <property type="entry name" value="Formyl_trans_C"/>
    <property type="match status" value="1"/>
</dbReference>
<dbReference type="Gene3D" id="1.10.1200.10">
    <property type="entry name" value="ACP-like"/>
    <property type="match status" value="1"/>
</dbReference>
<dbReference type="InterPro" id="IPR011407">
    <property type="entry name" value="10_FTHF_DH"/>
</dbReference>
<dbReference type="InterPro" id="IPR016163">
    <property type="entry name" value="Ald_DH_C"/>
</dbReference>
<dbReference type="FunFam" id="3.40.605.10:FF:000026">
    <property type="entry name" value="Aldehyde dehydrogenase, putative"/>
    <property type="match status" value="1"/>
</dbReference>
<dbReference type="SUPFAM" id="SSF50486">
    <property type="entry name" value="FMT C-terminal domain-like"/>
    <property type="match status" value="1"/>
</dbReference>
<dbReference type="InterPro" id="IPR009081">
    <property type="entry name" value="PP-bd_ACP"/>
</dbReference>
<dbReference type="FunFam" id="3.40.605.10:FF:000050">
    <property type="entry name" value="Aldehyde dehydrogenase, mitochondrial"/>
    <property type="match status" value="1"/>
</dbReference>
<dbReference type="Pfam" id="PF00551">
    <property type="entry name" value="Formyl_trans_N"/>
    <property type="match status" value="1"/>
</dbReference>
<feature type="binding site" evidence="11">
    <location>
        <position position="171"/>
    </location>
    <ligand>
        <name>(6R)-10-formyltetrahydrofolate</name>
        <dbReference type="ChEBI" id="CHEBI:195366"/>
    </ligand>
</feature>
<evidence type="ECO:0000259" key="16">
    <source>
        <dbReference type="PROSITE" id="PS50075"/>
    </source>
</evidence>
<evidence type="ECO:0000256" key="1">
    <source>
        <dbReference type="ARBA" id="ARBA00007995"/>
    </source>
</evidence>
<dbReference type="GO" id="GO:0016620">
    <property type="term" value="F:oxidoreductase activity, acting on the aldehyde or oxo group of donors, NAD or NADP as acceptor"/>
    <property type="evidence" value="ECO:0007669"/>
    <property type="project" value="InterPro"/>
</dbReference>
<evidence type="ECO:0000256" key="15">
    <source>
        <dbReference type="RuleBase" id="RU003345"/>
    </source>
</evidence>
<gene>
    <name evidence="17" type="ORF">R5R35_013095</name>
</gene>
<dbReference type="InterPro" id="IPR037022">
    <property type="entry name" value="Formyl_trans_C_sf"/>
</dbReference>
<evidence type="ECO:0000313" key="17">
    <source>
        <dbReference type="EMBL" id="KAK7790740.1"/>
    </source>
</evidence>
<dbReference type="FunFam" id="3.10.25.10:FF:000002">
    <property type="entry name" value="10-formyltetrahydrofolate dehydrogenase"/>
    <property type="match status" value="1"/>
</dbReference>
<evidence type="ECO:0000256" key="13">
    <source>
        <dbReference type="PIRSR" id="PIRSR036489-4"/>
    </source>
</evidence>
<feature type="binding site" evidence="11">
    <location>
        <begin position="117"/>
        <end position="119"/>
    </location>
    <ligand>
        <name>(6R)-10-formyltetrahydrofolate</name>
        <dbReference type="ChEBI" id="CHEBI:195366"/>
    </ligand>
</feature>
<dbReference type="AlphaFoldDB" id="A0AAN9V6L3"/>
<feature type="active site" description="Proton acceptor" evidence="10">
    <location>
        <position position="699"/>
    </location>
</feature>
<evidence type="ECO:0000256" key="4">
    <source>
        <dbReference type="ARBA" id="ARBA00022553"/>
    </source>
</evidence>
<dbReference type="InterPro" id="IPR016161">
    <property type="entry name" value="Ald_DH/histidinol_DH"/>
</dbReference>
<dbReference type="FunFam" id="1.10.1200.10:FF:000002">
    <property type="entry name" value="10-formyltetrahydrofolate dehydrogenase"/>
    <property type="match status" value="1"/>
</dbReference>
<evidence type="ECO:0000256" key="10">
    <source>
        <dbReference type="PIRSR" id="PIRSR036489-1"/>
    </source>
</evidence>
<evidence type="ECO:0000256" key="2">
    <source>
        <dbReference type="ARBA" id="ARBA00010978"/>
    </source>
</evidence>
<dbReference type="InterPro" id="IPR015590">
    <property type="entry name" value="Aldehyde_DH_dom"/>
</dbReference>
<evidence type="ECO:0000256" key="3">
    <source>
        <dbReference type="ARBA" id="ARBA00022450"/>
    </source>
</evidence>
<dbReference type="GO" id="GO:0005737">
    <property type="term" value="C:cytoplasm"/>
    <property type="evidence" value="ECO:0007669"/>
    <property type="project" value="InterPro"/>
</dbReference>
<dbReference type="PIRSF" id="PIRSF036489">
    <property type="entry name" value="10-FTHFDH"/>
    <property type="match status" value="1"/>
</dbReference>
<dbReference type="PROSITE" id="PS00373">
    <property type="entry name" value="GART"/>
    <property type="match status" value="1"/>
</dbReference>
<dbReference type="InterPro" id="IPR029510">
    <property type="entry name" value="Ald_DH_CS_GLU"/>
</dbReference>
<accession>A0AAN9V6L3</accession>
<reference evidence="17 18" key="1">
    <citation type="submission" date="2024-03" db="EMBL/GenBank/DDBJ databases">
        <title>The genome assembly and annotation of the cricket Gryllus longicercus Weissman &amp; Gray.</title>
        <authorList>
            <person name="Szrajer S."/>
            <person name="Gray D."/>
            <person name="Ylla G."/>
        </authorList>
    </citation>
    <scope>NUCLEOTIDE SEQUENCE [LARGE SCALE GENOMIC DNA]</scope>
    <source>
        <strain evidence="17">DAG 2021-001</strain>
        <tissue evidence="17">Whole body minus gut</tissue>
    </source>
</reference>
<dbReference type="CDD" id="cd08703">
    <property type="entry name" value="FDH_Hydrolase_C"/>
    <property type="match status" value="1"/>
</dbReference>
<dbReference type="PROSITE" id="PS00070">
    <property type="entry name" value="ALDEHYDE_DEHYDR_CYS"/>
    <property type="match status" value="1"/>
</dbReference>
<evidence type="ECO:0000256" key="5">
    <source>
        <dbReference type="ARBA" id="ARBA00022563"/>
    </source>
</evidence>
<dbReference type="Proteomes" id="UP001378592">
    <property type="component" value="Unassembled WGS sequence"/>
</dbReference>
<evidence type="ECO:0000256" key="6">
    <source>
        <dbReference type="ARBA" id="ARBA00022857"/>
    </source>
</evidence>
<keyword evidence="4" id="KW-0597">Phosphoprotein</keyword>
<dbReference type="Gene3D" id="3.40.605.10">
    <property type="entry name" value="Aldehyde Dehydrogenase, Chain A, domain 1"/>
    <property type="match status" value="1"/>
</dbReference>
<evidence type="ECO:0000256" key="11">
    <source>
        <dbReference type="PIRSR" id="PIRSR036489-2"/>
    </source>
</evidence>
<dbReference type="Pfam" id="PF00171">
    <property type="entry name" value="Aldedh"/>
    <property type="match status" value="1"/>
</dbReference>
<proteinExistence type="inferred from homology"/>
<dbReference type="Gene3D" id="3.40.309.10">
    <property type="entry name" value="Aldehyde Dehydrogenase, Chain A, domain 2"/>
    <property type="match status" value="1"/>
</dbReference>
<comment type="similarity">
    <text evidence="2 9">In the N-terminal section; belongs to the GART family.</text>
</comment>
<organism evidence="17 18">
    <name type="scientific">Gryllus longicercus</name>
    <dbReference type="NCBI Taxonomy" id="2509291"/>
    <lineage>
        <taxon>Eukaryota</taxon>
        <taxon>Metazoa</taxon>
        <taxon>Ecdysozoa</taxon>
        <taxon>Arthropoda</taxon>
        <taxon>Hexapoda</taxon>
        <taxon>Insecta</taxon>
        <taxon>Pterygota</taxon>
        <taxon>Neoptera</taxon>
        <taxon>Polyneoptera</taxon>
        <taxon>Orthoptera</taxon>
        <taxon>Ensifera</taxon>
        <taxon>Gryllidea</taxon>
        <taxon>Grylloidea</taxon>
        <taxon>Gryllidae</taxon>
        <taxon>Gryllinae</taxon>
        <taxon>Gryllus</taxon>
    </lineage>
</organism>
<dbReference type="FunFam" id="3.40.309.10:FF:000008">
    <property type="entry name" value="Cytosolic 10-formyltetrahydrofolate dehydrogenase"/>
    <property type="match status" value="1"/>
</dbReference>
<dbReference type="FunFam" id="3.40.50.170:FF:000002">
    <property type="entry name" value="10-formyltetrahydrofolate dehydrogenase"/>
    <property type="match status" value="1"/>
</dbReference>
<dbReference type="InterPro" id="IPR001555">
    <property type="entry name" value="GART_AS"/>
</dbReference>
<dbReference type="PROSITE" id="PS00687">
    <property type="entry name" value="ALDEHYDE_DEHYDR_GLU"/>
    <property type="match status" value="1"/>
</dbReference>
<keyword evidence="6 9" id="KW-0521">NADP</keyword>